<dbReference type="InterPro" id="IPR027478">
    <property type="entry name" value="LdcA_N"/>
</dbReference>
<dbReference type="InterPro" id="IPR029062">
    <property type="entry name" value="Class_I_gatase-like"/>
</dbReference>
<dbReference type="InterPro" id="IPR027461">
    <property type="entry name" value="Carboxypeptidase_A_C_sf"/>
</dbReference>
<dbReference type="CDD" id="cd07062">
    <property type="entry name" value="Peptidase_S66_mccF_like"/>
    <property type="match status" value="1"/>
</dbReference>
<dbReference type="InterPro" id="IPR040449">
    <property type="entry name" value="Peptidase_S66_N"/>
</dbReference>
<keyword evidence="2 5" id="KW-0378">Hydrolase</keyword>
<dbReference type="EMBL" id="JBIACK010000008">
    <property type="protein sequence ID" value="MFE8702093.1"/>
    <property type="molecule type" value="Genomic_DNA"/>
</dbReference>
<evidence type="ECO:0000313" key="5">
    <source>
        <dbReference type="EMBL" id="MFE8702093.1"/>
    </source>
</evidence>
<evidence type="ECO:0000259" key="4">
    <source>
        <dbReference type="Pfam" id="PF17676"/>
    </source>
</evidence>
<dbReference type="Gene3D" id="3.40.50.10740">
    <property type="entry name" value="Class I glutamine amidotransferase-like"/>
    <property type="match status" value="1"/>
</dbReference>
<name>A0ABW6KGV9_9BACI</name>
<dbReference type="GO" id="GO:0016787">
    <property type="term" value="F:hydrolase activity"/>
    <property type="evidence" value="ECO:0007669"/>
    <property type="project" value="UniProtKB-KW"/>
</dbReference>
<dbReference type="Gene3D" id="3.50.30.60">
    <property type="entry name" value="LD-carboxypeptidase A C-terminal domain-like"/>
    <property type="match status" value="1"/>
</dbReference>
<dbReference type="SUPFAM" id="SSF141986">
    <property type="entry name" value="LD-carboxypeptidase A C-terminal domain-like"/>
    <property type="match status" value="1"/>
</dbReference>
<dbReference type="PIRSF" id="PIRSF028757">
    <property type="entry name" value="LD-carboxypeptidase"/>
    <property type="match status" value="1"/>
</dbReference>
<evidence type="ECO:0000313" key="6">
    <source>
        <dbReference type="Proteomes" id="UP001601059"/>
    </source>
</evidence>
<dbReference type="PANTHER" id="PTHR30237:SF6">
    <property type="entry name" value="CARBOXYPEPTIDASE YOCD-RELATED"/>
    <property type="match status" value="1"/>
</dbReference>
<evidence type="ECO:0000256" key="2">
    <source>
        <dbReference type="ARBA" id="ARBA00022801"/>
    </source>
</evidence>
<feature type="domain" description="LD-carboxypeptidase N-terminal" evidence="3">
    <location>
        <begin position="12"/>
        <end position="131"/>
    </location>
</feature>
<dbReference type="SUPFAM" id="SSF52317">
    <property type="entry name" value="Class I glutamine amidotransferase-like"/>
    <property type="match status" value="1"/>
</dbReference>
<dbReference type="InterPro" id="IPR040921">
    <property type="entry name" value="Peptidase_S66C"/>
</dbReference>
<organism evidence="5 6">
    <name type="scientific">Cytobacillus spartinae</name>
    <dbReference type="NCBI Taxonomy" id="3299023"/>
    <lineage>
        <taxon>Bacteria</taxon>
        <taxon>Bacillati</taxon>
        <taxon>Bacillota</taxon>
        <taxon>Bacilli</taxon>
        <taxon>Bacillales</taxon>
        <taxon>Bacillaceae</taxon>
        <taxon>Cytobacillus</taxon>
    </lineage>
</organism>
<evidence type="ECO:0000259" key="3">
    <source>
        <dbReference type="Pfam" id="PF02016"/>
    </source>
</evidence>
<dbReference type="Proteomes" id="UP001601059">
    <property type="component" value="Unassembled WGS sequence"/>
</dbReference>
<reference evidence="5 6" key="1">
    <citation type="submission" date="2024-08" db="EMBL/GenBank/DDBJ databases">
        <title>Two novel Cytobacillus novel species.</title>
        <authorList>
            <person name="Liu G."/>
        </authorList>
    </citation>
    <scope>NUCLEOTIDE SEQUENCE [LARGE SCALE GENOMIC DNA]</scope>
    <source>
        <strain evidence="5 6">FJAT-54145</strain>
    </source>
</reference>
<comment type="similarity">
    <text evidence="1">Belongs to the peptidase S66 family.</text>
</comment>
<keyword evidence="6" id="KW-1185">Reference proteome</keyword>
<protein>
    <submittedName>
        <fullName evidence="5">S66 peptidase family protein</fullName>
        <ecNumber evidence="5">3.4.-.-</ecNumber>
    </submittedName>
</protein>
<dbReference type="RefSeq" id="WP_389362060.1">
    <property type="nucleotide sequence ID" value="NZ_JBIACK010000008.1"/>
</dbReference>
<dbReference type="Pfam" id="PF02016">
    <property type="entry name" value="Peptidase_S66"/>
    <property type="match status" value="1"/>
</dbReference>
<dbReference type="EC" id="3.4.-.-" evidence="5"/>
<gene>
    <name evidence="5" type="ORF">ACFYKX_15960</name>
</gene>
<evidence type="ECO:0000256" key="1">
    <source>
        <dbReference type="ARBA" id="ARBA00010233"/>
    </source>
</evidence>
<dbReference type="InterPro" id="IPR003507">
    <property type="entry name" value="S66_fam"/>
</dbReference>
<proteinExistence type="inferred from homology"/>
<dbReference type="Pfam" id="PF17676">
    <property type="entry name" value="Peptidase_S66C"/>
    <property type="match status" value="1"/>
</dbReference>
<comment type="caution">
    <text evidence="5">The sequence shown here is derived from an EMBL/GenBank/DDBJ whole genome shotgun (WGS) entry which is preliminary data.</text>
</comment>
<accession>A0ABW6KGV9</accession>
<sequence length="326" mass="36637">MFAQRLVPGDEIRVIAPSRSMAIIKKEQREISIGRLEGMGFKVTFGKNVSEHDEFFSTSIEERIEDLHDAFRDPNVKAILTVIGGYNSNQLLKYIDFDLIKQNPKIICGYSDITALSLAIYQKTGLVTYSGPHFSTMGMKYGTEYTVQSFLSAMTNDAPYEVNPSSYWSDDPWYLDQEKRNFIEQDSYLVLQEGEASGKLIGGNLCTMNLLQGTEYMPSLKDAILFVEDDEESHSLTFDRDLQSLLHLPDAEYIKGILIGRFQTSSNVTEEALRKIIYSKRELKDIPIIANVNFGHVSPIATIPVGAMATITAKGTQTEIIIEQTE</sequence>
<feature type="domain" description="LD-carboxypeptidase C-terminal" evidence="4">
    <location>
        <begin position="197"/>
        <end position="311"/>
    </location>
</feature>
<dbReference type="PANTHER" id="PTHR30237">
    <property type="entry name" value="MURAMOYLTETRAPEPTIDE CARBOXYPEPTIDASE"/>
    <property type="match status" value="1"/>
</dbReference>